<name>A0ABT9MTX0_9ACTN</name>
<sequence>MADQFHGERTLAGAVVTRGLPPSVVAAGSPARVVGSLSAE</sequence>
<dbReference type="Proteomes" id="UP001240984">
    <property type="component" value="Unassembled WGS sequence"/>
</dbReference>
<dbReference type="InterPro" id="IPR011004">
    <property type="entry name" value="Trimer_LpxA-like_sf"/>
</dbReference>
<accession>A0ABT9MTX0</accession>
<dbReference type="SUPFAM" id="SSF51161">
    <property type="entry name" value="Trimeric LpxA-like enzymes"/>
    <property type="match status" value="1"/>
</dbReference>
<comment type="caution">
    <text evidence="1">The sequence shown here is derived from an EMBL/GenBank/DDBJ whole genome shotgun (WGS) entry which is preliminary data.</text>
</comment>
<keyword evidence="2" id="KW-1185">Reference proteome</keyword>
<dbReference type="Gene3D" id="2.160.10.10">
    <property type="entry name" value="Hexapeptide repeat proteins"/>
    <property type="match status" value="1"/>
</dbReference>
<proteinExistence type="predicted"/>
<evidence type="ECO:0000313" key="2">
    <source>
        <dbReference type="Proteomes" id="UP001240984"/>
    </source>
</evidence>
<organism evidence="1 2">
    <name type="scientific">Catenuloplanes nepalensis</name>
    <dbReference type="NCBI Taxonomy" id="587533"/>
    <lineage>
        <taxon>Bacteria</taxon>
        <taxon>Bacillati</taxon>
        <taxon>Actinomycetota</taxon>
        <taxon>Actinomycetes</taxon>
        <taxon>Micromonosporales</taxon>
        <taxon>Micromonosporaceae</taxon>
        <taxon>Catenuloplanes</taxon>
    </lineage>
</organism>
<protein>
    <submittedName>
        <fullName evidence="1">Acetyltransferase-like isoleucine patch superfamily enzyme</fullName>
    </submittedName>
</protein>
<dbReference type="EMBL" id="JAUSRA010000001">
    <property type="protein sequence ID" value="MDP9794900.1"/>
    <property type="molecule type" value="Genomic_DNA"/>
</dbReference>
<gene>
    <name evidence="1" type="ORF">J2S43_003412</name>
</gene>
<evidence type="ECO:0000313" key="1">
    <source>
        <dbReference type="EMBL" id="MDP9794900.1"/>
    </source>
</evidence>
<dbReference type="RefSeq" id="WP_306830268.1">
    <property type="nucleotide sequence ID" value="NZ_JAUSRA010000001.1"/>
</dbReference>
<reference evidence="1 2" key="1">
    <citation type="submission" date="2023-07" db="EMBL/GenBank/DDBJ databases">
        <title>Sequencing the genomes of 1000 actinobacteria strains.</title>
        <authorList>
            <person name="Klenk H.-P."/>
        </authorList>
    </citation>
    <scope>NUCLEOTIDE SEQUENCE [LARGE SCALE GENOMIC DNA]</scope>
    <source>
        <strain evidence="1 2">DSM 44710</strain>
    </source>
</reference>